<evidence type="ECO:0000313" key="2">
    <source>
        <dbReference type="EMBL" id="GEU71400.1"/>
    </source>
</evidence>
<comment type="caution">
    <text evidence="2">The sequence shown here is derived from an EMBL/GenBank/DDBJ whole genome shotgun (WGS) entry which is preliminary data.</text>
</comment>
<feature type="compositionally biased region" description="Basic and acidic residues" evidence="1">
    <location>
        <begin position="92"/>
        <end position="102"/>
    </location>
</feature>
<dbReference type="EMBL" id="BKCJ010006299">
    <property type="protein sequence ID" value="GEU71400.1"/>
    <property type="molecule type" value="Genomic_DNA"/>
</dbReference>
<dbReference type="AlphaFoldDB" id="A0A6L2MCL1"/>
<feature type="region of interest" description="Disordered" evidence="1">
    <location>
        <begin position="69"/>
        <end position="102"/>
    </location>
</feature>
<dbReference type="Gene3D" id="1.20.120.1900">
    <property type="entry name" value="Gamma-tubulin complex, C-terminal domain"/>
    <property type="match status" value="1"/>
</dbReference>
<name>A0A6L2MCL1_TANCI</name>
<proteinExistence type="predicted"/>
<evidence type="ECO:0000256" key="1">
    <source>
        <dbReference type="SAM" id="MobiDB-lite"/>
    </source>
</evidence>
<feature type="compositionally biased region" description="Basic and acidic residues" evidence="1">
    <location>
        <begin position="69"/>
        <end position="84"/>
    </location>
</feature>
<dbReference type="InterPro" id="IPR042241">
    <property type="entry name" value="GCP_C_sf"/>
</dbReference>
<sequence>MHADKNIELIYGQREADPSDHFVVVRADLNEHLKAIRDYFLLAKGYFFQSFLEESRQLMRLPLRQLVRNKREKDKIGTKPDQTKKKTGSVAKPERVKSSLSQ</sequence>
<organism evidence="2">
    <name type="scientific">Tanacetum cinerariifolium</name>
    <name type="common">Dalmatian daisy</name>
    <name type="synonym">Chrysanthemum cinerariifolium</name>
    <dbReference type="NCBI Taxonomy" id="118510"/>
    <lineage>
        <taxon>Eukaryota</taxon>
        <taxon>Viridiplantae</taxon>
        <taxon>Streptophyta</taxon>
        <taxon>Embryophyta</taxon>
        <taxon>Tracheophyta</taxon>
        <taxon>Spermatophyta</taxon>
        <taxon>Magnoliopsida</taxon>
        <taxon>eudicotyledons</taxon>
        <taxon>Gunneridae</taxon>
        <taxon>Pentapetalae</taxon>
        <taxon>asterids</taxon>
        <taxon>campanulids</taxon>
        <taxon>Asterales</taxon>
        <taxon>Asteraceae</taxon>
        <taxon>Asteroideae</taxon>
        <taxon>Anthemideae</taxon>
        <taxon>Anthemidinae</taxon>
        <taxon>Tanacetum</taxon>
    </lineage>
</organism>
<accession>A0A6L2MCL1</accession>
<protein>
    <submittedName>
        <fullName evidence="2">Gamma-tubulin complex component 4 homolog</fullName>
    </submittedName>
</protein>
<reference evidence="2" key="1">
    <citation type="journal article" date="2019" name="Sci. Rep.">
        <title>Draft genome of Tanacetum cinerariifolium, the natural source of mosquito coil.</title>
        <authorList>
            <person name="Yamashiro T."/>
            <person name="Shiraishi A."/>
            <person name="Satake H."/>
            <person name="Nakayama K."/>
        </authorList>
    </citation>
    <scope>NUCLEOTIDE SEQUENCE</scope>
</reference>
<gene>
    <name evidence="2" type="ORF">Tci_043378</name>
</gene>